<dbReference type="RefSeq" id="WP_188434343.1">
    <property type="nucleotide sequence ID" value="NZ_BMFF01000002.1"/>
</dbReference>
<dbReference type="InterPro" id="IPR003594">
    <property type="entry name" value="HATPase_dom"/>
</dbReference>
<sequence>MTTSSTPETNPPQDLPAAGNPPDTRPSLLLAVQGSEELLNCLSNPQLNLAGTVVCDSAAIVVNQEVASLRGGCEQRALATLASLHAAGVCGTYNSDMQNLDSGAGNPVLAICFCPPEDGWIMWFRDEQPDQAEGWSEVDIGAANALRGDLLEACLQRAVTANRVQQGLIARLGHDLSNPLQSITMSAALLRPQNERDIELNRHIIAAGRKMNRMLAQVRDLNQLQSGNKISINPVATNLSALLKSVLEDEQKLYADLIIEARIEPGIHAMVDAERYTEVVAHLLNNASQQSKPHTPTVINLQRQNDTSKLTVSSQIDPLSAEQMAGLFQPVTSDSAMPEQSGLSMGLYICAAIVQAHEGSVCADQADGSIDFCLTLPLLEP</sequence>
<dbReference type="Pfam" id="PF02518">
    <property type="entry name" value="HATPase_c"/>
    <property type="match status" value="1"/>
</dbReference>
<dbReference type="EC" id="2.7.13.3" evidence="2"/>
<dbReference type="InterPro" id="IPR043150">
    <property type="entry name" value="Phytochrome_PHY_sf"/>
</dbReference>
<gene>
    <name evidence="7" type="ORF">GCM10007418_12750</name>
</gene>
<protein>
    <recommendedName>
        <fullName evidence="2">histidine kinase</fullName>
        <ecNumber evidence="2">2.7.13.3</ecNumber>
    </recommendedName>
</protein>
<keyword evidence="3" id="KW-0808">Transferase</keyword>
<dbReference type="PANTHER" id="PTHR42878:SF15">
    <property type="entry name" value="BACTERIOPHYTOCHROME"/>
    <property type="match status" value="1"/>
</dbReference>
<dbReference type="InterPro" id="IPR050351">
    <property type="entry name" value="BphY/WalK/GraS-like"/>
</dbReference>
<feature type="domain" description="Histidine kinase" evidence="6">
    <location>
        <begin position="171"/>
        <end position="380"/>
    </location>
</feature>
<dbReference type="Proteomes" id="UP000638188">
    <property type="component" value="Unassembled WGS sequence"/>
</dbReference>
<dbReference type="InterPro" id="IPR036097">
    <property type="entry name" value="HisK_dim/P_sf"/>
</dbReference>
<evidence type="ECO:0000313" key="8">
    <source>
        <dbReference type="Proteomes" id="UP000638188"/>
    </source>
</evidence>
<dbReference type="Gene3D" id="1.10.287.130">
    <property type="match status" value="1"/>
</dbReference>
<dbReference type="Gene3D" id="3.30.565.10">
    <property type="entry name" value="Histidine kinase-like ATPase, C-terminal domain"/>
    <property type="match status" value="1"/>
</dbReference>
<dbReference type="SUPFAM" id="SSF47384">
    <property type="entry name" value="Homodimeric domain of signal transducing histidine kinase"/>
    <property type="match status" value="1"/>
</dbReference>
<evidence type="ECO:0000256" key="5">
    <source>
        <dbReference type="SAM" id="MobiDB-lite"/>
    </source>
</evidence>
<evidence type="ECO:0000256" key="2">
    <source>
        <dbReference type="ARBA" id="ARBA00012438"/>
    </source>
</evidence>
<comment type="caution">
    <text evidence="7">The sequence shown here is derived from an EMBL/GenBank/DDBJ whole genome shotgun (WGS) entry which is preliminary data.</text>
</comment>
<dbReference type="InterPro" id="IPR036890">
    <property type="entry name" value="HATPase_C_sf"/>
</dbReference>
<dbReference type="PROSITE" id="PS50109">
    <property type="entry name" value="HIS_KIN"/>
    <property type="match status" value="1"/>
</dbReference>
<dbReference type="Gene3D" id="3.30.450.270">
    <property type="match status" value="1"/>
</dbReference>
<keyword evidence="4" id="KW-0418">Kinase</keyword>
<accession>A0ABQ1PCL3</accession>
<comment type="catalytic activity">
    <reaction evidence="1">
        <text>ATP + protein L-histidine = ADP + protein N-phospho-L-histidine.</text>
        <dbReference type="EC" id="2.7.13.3"/>
    </reaction>
</comment>
<keyword evidence="8" id="KW-1185">Reference proteome</keyword>
<dbReference type="PANTHER" id="PTHR42878">
    <property type="entry name" value="TWO-COMPONENT HISTIDINE KINASE"/>
    <property type="match status" value="1"/>
</dbReference>
<evidence type="ECO:0000313" key="7">
    <source>
        <dbReference type="EMBL" id="GGC94617.1"/>
    </source>
</evidence>
<name>A0ABQ1PCL3_9GAMM</name>
<dbReference type="InterPro" id="IPR005467">
    <property type="entry name" value="His_kinase_dom"/>
</dbReference>
<dbReference type="SMART" id="SM00387">
    <property type="entry name" value="HATPase_c"/>
    <property type="match status" value="1"/>
</dbReference>
<proteinExistence type="predicted"/>
<dbReference type="CDD" id="cd00082">
    <property type="entry name" value="HisKA"/>
    <property type="match status" value="1"/>
</dbReference>
<evidence type="ECO:0000256" key="4">
    <source>
        <dbReference type="ARBA" id="ARBA00022777"/>
    </source>
</evidence>
<evidence type="ECO:0000256" key="3">
    <source>
        <dbReference type="ARBA" id="ARBA00022679"/>
    </source>
</evidence>
<dbReference type="SUPFAM" id="SSF55874">
    <property type="entry name" value="ATPase domain of HSP90 chaperone/DNA topoisomerase II/histidine kinase"/>
    <property type="match status" value="1"/>
</dbReference>
<dbReference type="EMBL" id="BMFF01000002">
    <property type="protein sequence ID" value="GGC94617.1"/>
    <property type="molecule type" value="Genomic_DNA"/>
</dbReference>
<dbReference type="InterPro" id="IPR003661">
    <property type="entry name" value="HisK_dim/P_dom"/>
</dbReference>
<reference evidence="8" key="1">
    <citation type="journal article" date="2019" name="Int. J. Syst. Evol. Microbiol.">
        <title>The Global Catalogue of Microorganisms (GCM) 10K type strain sequencing project: providing services to taxonomists for standard genome sequencing and annotation.</title>
        <authorList>
            <consortium name="The Broad Institute Genomics Platform"/>
            <consortium name="The Broad Institute Genome Sequencing Center for Infectious Disease"/>
            <person name="Wu L."/>
            <person name="Ma J."/>
        </authorList>
    </citation>
    <scope>NUCLEOTIDE SEQUENCE [LARGE SCALE GENOMIC DNA]</scope>
    <source>
        <strain evidence="8">CGMCC 1.12482</strain>
    </source>
</reference>
<evidence type="ECO:0000259" key="6">
    <source>
        <dbReference type="PROSITE" id="PS50109"/>
    </source>
</evidence>
<evidence type="ECO:0000256" key="1">
    <source>
        <dbReference type="ARBA" id="ARBA00000085"/>
    </source>
</evidence>
<feature type="region of interest" description="Disordered" evidence="5">
    <location>
        <begin position="1"/>
        <end position="26"/>
    </location>
</feature>
<organism evidence="7 8">
    <name type="scientific">Halopseudomonas salina</name>
    <dbReference type="NCBI Taxonomy" id="1323744"/>
    <lineage>
        <taxon>Bacteria</taxon>
        <taxon>Pseudomonadati</taxon>
        <taxon>Pseudomonadota</taxon>
        <taxon>Gammaproteobacteria</taxon>
        <taxon>Pseudomonadales</taxon>
        <taxon>Pseudomonadaceae</taxon>
        <taxon>Halopseudomonas</taxon>
    </lineage>
</organism>